<keyword evidence="4" id="KW-1185">Reference proteome</keyword>
<evidence type="ECO:0000313" key="4">
    <source>
        <dbReference type="Proteomes" id="UP000823775"/>
    </source>
</evidence>
<dbReference type="Pfam" id="PF23459">
    <property type="entry name" value="S1_RRP5"/>
    <property type="match status" value="1"/>
</dbReference>
<dbReference type="SMART" id="SM00316">
    <property type="entry name" value="S1"/>
    <property type="match status" value="2"/>
</dbReference>
<dbReference type="InterPro" id="IPR057302">
    <property type="entry name" value="Rrp5_S1"/>
</dbReference>
<organism evidence="3 4">
    <name type="scientific">Datura stramonium</name>
    <name type="common">Jimsonweed</name>
    <name type="synonym">Common thornapple</name>
    <dbReference type="NCBI Taxonomy" id="4076"/>
    <lineage>
        <taxon>Eukaryota</taxon>
        <taxon>Viridiplantae</taxon>
        <taxon>Streptophyta</taxon>
        <taxon>Embryophyta</taxon>
        <taxon>Tracheophyta</taxon>
        <taxon>Spermatophyta</taxon>
        <taxon>Magnoliopsida</taxon>
        <taxon>eudicotyledons</taxon>
        <taxon>Gunneridae</taxon>
        <taxon>Pentapetalae</taxon>
        <taxon>asterids</taxon>
        <taxon>lamiids</taxon>
        <taxon>Solanales</taxon>
        <taxon>Solanaceae</taxon>
        <taxon>Solanoideae</taxon>
        <taxon>Datureae</taxon>
        <taxon>Datura</taxon>
    </lineage>
</organism>
<comment type="caution">
    <text evidence="3">The sequence shown here is derived from an EMBL/GenBank/DDBJ whole genome shotgun (WGS) entry which is preliminary data.</text>
</comment>
<feature type="region of interest" description="Disordered" evidence="1">
    <location>
        <begin position="186"/>
        <end position="221"/>
    </location>
</feature>
<feature type="compositionally biased region" description="Basic and acidic residues" evidence="1">
    <location>
        <begin position="271"/>
        <end position="280"/>
    </location>
</feature>
<feature type="domain" description="S1 motif" evidence="2">
    <location>
        <begin position="103"/>
        <end position="173"/>
    </location>
</feature>
<proteinExistence type="predicted"/>
<feature type="region of interest" description="Disordered" evidence="1">
    <location>
        <begin position="255"/>
        <end position="280"/>
    </location>
</feature>
<dbReference type="PROSITE" id="PS50126">
    <property type="entry name" value="S1"/>
    <property type="match status" value="2"/>
</dbReference>
<gene>
    <name evidence="3" type="ORF">HAX54_029751</name>
</gene>
<feature type="compositionally biased region" description="Polar residues" evidence="1">
    <location>
        <begin position="261"/>
        <end position="270"/>
    </location>
</feature>
<dbReference type="Pfam" id="PF00575">
    <property type="entry name" value="S1"/>
    <property type="match status" value="1"/>
</dbReference>
<dbReference type="InterPro" id="IPR012340">
    <property type="entry name" value="NA-bd_OB-fold"/>
</dbReference>
<sequence>MHWRGRLEIFYPNTMVQAYVKNVTPKGCFVMLSRKVDAKVLLSNLSDGYVENPEKEFPVGKLVIGKVVSVEPLSKRVEVTLRTSSPVGAPKSGEDALSNLTVGDVISGRVKRVEPYGLFITVDHTNLVGLCHVSEISDNHVDNIDSKHKAGDRVTAKILKVDKERHRISLGMKNSYFNDAINAETDTRPSSGYAVNGDTLSIGIESTPSPERSSQGRENLDGEFVDGKDLFLAEVDSRASIPPLEVPLDDIENLDIGDVVNQDSDTQSSTHQDHKNLKDS</sequence>
<dbReference type="PANTHER" id="PTHR23270:SF10">
    <property type="entry name" value="PROTEIN RRP5 HOMOLOG"/>
    <property type="match status" value="1"/>
</dbReference>
<feature type="domain" description="S1 motif" evidence="2">
    <location>
        <begin position="13"/>
        <end position="82"/>
    </location>
</feature>
<dbReference type="EMBL" id="JACEIK010000370">
    <property type="protein sequence ID" value="MCD7455828.1"/>
    <property type="molecule type" value="Genomic_DNA"/>
</dbReference>
<dbReference type="InterPro" id="IPR003029">
    <property type="entry name" value="S1_domain"/>
</dbReference>
<evidence type="ECO:0000313" key="3">
    <source>
        <dbReference type="EMBL" id="MCD7455828.1"/>
    </source>
</evidence>
<evidence type="ECO:0000256" key="1">
    <source>
        <dbReference type="SAM" id="MobiDB-lite"/>
    </source>
</evidence>
<dbReference type="PANTHER" id="PTHR23270">
    <property type="entry name" value="PROGRAMMED CELL DEATH PROTEIN 11 PRE-RRNA PROCESSING PROTEIN RRP5"/>
    <property type="match status" value="1"/>
</dbReference>
<dbReference type="Gene3D" id="2.40.50.140">
    <property type="entry name" value="Nucleic acid-binding proteins"/>
    <property type="match status" value="2"/>
</dbReference>
<accession>A0ABS8SAF6</accession>
<dbReference type="SUPFAM" id="SSF50249">
    <property type="entry name" value="Nucleic acid-binding proteins"/>
    <property type="match status" value="2"/>
</dbReference>
<protein>
    <recommendedName>
        <fullName evidence="2">S1 motif domain-containing protein</fullName>
    </recommendedName>
</protein>
<dbReference type="Proteomes" id="UP000823775">
    <property type="component" value="Unassembled WGS sequence"/>
</dbReference>
<name>A0ABS8SAF6_DATST</name>
<dbReference type="InterPro" id="IPR045209">
    <property type="entry name" value="Rrp5"/>
</dbReference>
<evidence type="ECO:0000259" key="2">
    <source>
        <dbReference type="PROSITE" id="PS50126"/>
    </source>
</evidence>
<reference evidence="3 4" key="1">
    <citation type="journal article" date="2021" name="BMC Genomics">
        <title>Datura genome reveals duplications of psychoactive alkaloid biosynthetic genes and high mutation rate following tissue culture.</title>
        <authorList>
            <person name="Rajewski A."/>
            <person name="Carter-House D."/>
            <person name="Stajich J."/>
            <person name="Litt A."/>
        </authorList>
    </citation>
    <scope>NUCLEOTIDE SEQUENCE [LARGE SCALE GENOMIC DNA]</scope>
    <source>
        <strain evidence="3">AR-01</strain>
    </source>
</reference>
<feature type="compositionally biased region" description="Polar residues" evidence="1">
    <location>
        <begin position="204"/>
        <end position="213"/>
    </location>
</feature>